<comment type="caution">
    <text evidence="4">The sequence shown here is derived from an EMBL/GenBank/DDBJ whole genome shotgun (WGS) entry which is preliminary data.</text>
</comment>
<keyword evidence="5" id="KW-1185">Reference proteome</keyword>
<dbReference type="GO" id="GO:0000976">
    <property type="term" value="F:transcription cis-regulatory region binding"/>
    <property type="evidence" value="ECO:0007669"/>
    <property type="project" value="TreeGrafter"/>
</dbReference>
<dbReference type="PANTHER" id="PTHR30055">
    <property type="entry name" value="HTH-TYPE TRANSCRIPTIONAL REGULATOR RUTR"/>
    <property type="match status" value="1"/>
</dbReference>
<proteinExistence type="predicted"/>
<evidence type="ECO:0000256" key="2">
    <source>
        <dbReference type="PROSITE-ProRule" id="PRU00335"/>
    </source>
</evidence>
<feature type="domain" description="HTH tetR-type" evidence="3">
    <location>
        <begin position="20"/>
        <end position="80"/>
    </location>
</feature>
<reference evidence="4" key="1">
    <citation type="journal article" date="2014" name="Int. J. Syst. Evol. Microbiol.">
        <title>Complete genome sequence of Corynebacterium casei LMG S-19264T (=DSM 44701T), isolated from a smear-ripened cheese.</title>
        <authorList>
            <consortium name="US DOE Joint Genome Institute (JGI-PGF)"/>
            <person name="Walter F."/>
            <person name="Albersmeier A."/>
            <person name="Kalinowski J."/>
            <person name="Ruckert C."/>
        </authorList>
    </citation>
    <scope>NUCLEOTIDE SEQUENCE</scope>
    <source>
        <strain evidence="4">JCM 30078</strain>
    </source>
</reference>
<dbReference type="Pfam" id="PF00440">
    <property type="entry name" value="TetR_N"/>
    <property type="match status" value="1"/>
</dbReference>
<accession>A0A917Q0Z3</accession>
<sequence>MTGSKKEIPEETARQRLSKAERRQQLLETARIIARDEGADRLTLSYLAACAGVSKPVVYDHFGTRSGVLIELYRWLDMEQVSAFQQAMAASEHGLEETVSLLAAAYIRCAADMEGEVHAIGAALAGSDEKAKVFQALLDNCVQMFLAVLQPHSSLTVADLTLRCVGLVGAGEALAATIVKETSREADAISAFECLIYGALDQARPRR</sequence>
<dbReference type="Proteomes" id="UP000635983">
    <property type="component" value="Unassembled WGS sequence"/>
</dbReference>
<protein>
    <submittedName>
        <fullName evidence="4">Transcriptional regulator</fullName>
    </submittedName>
</protein>
<keyword evidence="1 2" id="KW-0238">DNA-binding</keyword>
<dbReference type="GO" id="GO:0003700">
    <property type="term" value="F:DNA-binding transcription factor activity"/>
    <property type="evidence" value="ECO:0007669"/>
    <property type="project" value="TreeGrafter"/>
</dbReference>
<dbReference type="PROSITE" id="PS50977">
    <property type="entry name" value="HTH_TETR_2"/>
    <property type="match status" value="1"/>
</dbReference>
<dbReference type="AlphaFoldDB" id="A0A917Q0Z3"/>
<dbReference type="RefSeq" id="WP_229779473.1">
    <property type="nucleotide sequence ID" value="NZ_BMPO01000007.1"/>
</dbReference>
<dbReference type="SUPFAM" id="SSF46689">
    <property type="entry name" value="Homeodomain-like"/>
    <property type="match status" value="1"/>
</dbReference>
<dbReference type="InterPro" id="IPR001647">
    <property type="entry name" value="HTH_TetR"/>
</dbReference>
<dbReference type="PANTHER" id="PTHR30055:SF223">
    <property type="entry name" value="HTH-TYPE TRANSCRIPTIONAL REGULATOR UIDR"/>
    <property type="match status" value="1"/>
</dbReference>
<dbReference type="InterPro" id="IPR050109">
    <property type="entry name" value="HTH-type_TetR-like_transc_reg"/>
</dbReference>
<evidence type="ECO:0000256" key="1">
    <source>
        <dbReference type="ARBA" id="ARBA00023125"/>
    </source>
</evidence>
<dbReference type="InterPro" id="IPR009057">
    <property type="entry name" value="Homeodomain-like_sf"/>
</dbReference>
<organism evidence="4 5">
    <name type="scientific">Pseudomonas matsuisoli</name>
    <dbReference type="NCBI Taxonomy" id="1515666"/>
    <lineage>
        <taxon>Bacteria</taxon>
        <taxon>Pseudomonadati</taxon>
        <taxon>Pseudomonadota</taxon>
        <taxon>Gammaproteobacteria</taxon>
        <taxon>Pseudomonadales</taxon>
        <taxon>Pseudomonadaceae</taxon>
        <taxon>Pseudomonas</taxon>
    </lineage>
</organism>
<feature type="DNA-binding region" description="H-T-H motif" evidence="2">
    <location>
        <begin position="43"/>
        <end position="62"/>
    </location>
</feature>
<dbReference type="EMBL" id="BMPO01000007">
    <property type="protein sequence ID" value="GGK03473.1"/>
    <property type="molecule type" value="Genomic_DNA"/>
</dbReference>
<evidence type="ECO:0000313" key="4">
    <source>
        <dbReference type="EMBL" id="GGK03473.1"/>
    </source>
</evidence>
<name>A0A917Q0Z3_9PSED</name>
<dbReference type="Gene3D" id="1.10.357.10">
    <property type="entry name" value="Tetracycline Repressor, domain 2"/>
    <property type="match status" value="1"/>
</dbReference>
<reference evidence="4" key="2">
    <citation type="submission" date="2020-09" db="EMBL/GenBank/DDBJ databases">
        <authorList>
            <person name="Sun Q."/>
            <person name="Ohkuma M."/>
        </authorList>
    </citation>
    <scope>NUCLEOTIDE SEQUENCE</scope>
    <source>
        <strain evidence="4">JCM 30078</strain>
    </source>
</reference>
<gene>
    <name evidence="4" type="ORF">GCM10009304_31670</name>
</gene>
<evidence type="ECO:0000313" key="5">
    <source>
        <dbReference type="Proteomes" id="UP000635983"/>
    </source>
</evidence>
<evidence type="ECO:0000259" key="3">
    <source>
        <dbReference type="PROSITE" id="PS50977"/>
    </source>
</evidence>